<keyword evidence="3" id="KW-1185">Reference proteome</keyword>
<dbReference type="AlphaFoldDB" id="A0A4Y2HPC5"/>
<sequence length="75" mass="9023">MSDRKREHEDDSHEVKRFRREEVEKEQQNESDSDYQLDIPLKERRKEKEVHAQDRSRQLLSPPAKAFSPIKPNGH</sequence>
<dbReference type="Proteomes" id="UP000499080">
    <property type="component" value="Unassembled WGS sequence"/>
</dbReference>
<feature type="compositionally biased region" description="Basic and acidic residues" evidence="1">
    <location>
        <begin position="40"/>
        <end position="57"/>
    </location>
</feature>
<name>A0A4Y2HPC5_ARAVE</name>
<dbReference type="EMBL" id="BGPR01002071">
    <property type="protein sequence ID" value="GBM67226.1"/>
    <property type="molecule type" value="Genomic_DNA"/>
</dbReference>
<gene>
    <name evidence="2" type="ORF">AVEN_208936_1</name>
</gene>
<evidence type="ECO:0000256" key="1">
    <source>
        <dbReference type="SAM" id="MobiDB-lite"/>
    </source>
</evidence>
<evidence type="ECO:0000313" key="3">
    <source>
        <dbReference type="Proteomes" id="UP000499080"/>
    </source>
</evidence>
<feature type="region of interest" description="Disordered" evidence="1">
    <location>
        <begin position="1"/>
        <end position="75"/>
    </location>
</feature>
<organism evidence="2 3">
    <name type="scientific">Araneus ventricosus</name>
    <name type="common">Orbweaver spider</name>
    <name type="synonym">Epeira ventricosa</name>
    <dbReference type="NCBI Taxonomy" id="182803"/>
    <lineage>
        <taxon>Eukaryota</taxon>
        <taxon>Metazoa</taxon>
        <taxon>Ecdysozoa</taxon>
        <taxon>Arthropoda</taxon>
        <taxon>Chelicerata</taxon>
        <taxon>Arachnida</taxon>
        <taxon>Araneae</taxon>
        <taxon>Araneomorphae</taxon>
        <taxon>Entelegynae</taxon>
        <taxon>Araneoidea</taxon>
        <taxon>Araneidae</taxon>
        <taxon>Araneus</taxon>
    </lineage>
</organism>
<comment type="caution">
    <text evidence="2">The sequence shown here is derived from an EMBL/GenBank/DDBJ whole genome shotgun (WGS) entry which is preliminary data.</text>
</comment>
<accession>A0A4Y2HPC5</accession>
<protein>
    <submittedName>
        <fullName evidence="2">Uncharacterized protein</fullName>
    </submittedName>
</protein>
<evidence type="ECO:0000313" key="2">
    <source>
        <dbReference type="EMBL" id="GBM67226.1"/>
    </source>
</evidence>
<reference evidence="2 3" key="1">
    <citation type="journal article" date="2019" name="Sci. Rep.">
        <title>Orb-weaving spider Araneus ventricosus genome elucidates the spidroin gene catalogue.</title>
        <authorList>
            <person name="Kono N."/>
            <person name="Nakamura H."/>
            <person name="Ohtoshi R."/>
            <person name="Moran D.A.P."/>
            <person name="Shinohara A."/>
            <person name="Yoshida Y."/>
            <person name="Fujiwara M."/>
            <person name="Mori M."/>
            <person name="Tomita M."/>
            <person name="Arakawa K."/>
        </authorList>
    </citation>
    <scope>NUCLEOTIDE SEQUENCE [LARGE SCALE GENOMIC DNA]</scope>
</reference>
<feature type="compositionally biased region" description="Basic and acidic residues" evidence="1">
    <location>
        <begin position="1"/>
        <end position="28"/>
    </location>
</feature>
<proteinExistence type="predicted"/>